<dbReference type="PROSITE" id="PS51725">
    <property type="entry name" value="ABM"/>
    <property type="match status" value="1"/>
</dbReference>
<feature type="domain" description="ABM" evidence="1">
    <location>
        <begin position="5"/>
        <end position="95"/>
    </location>
</feature>
<dbReference type="AlphaFoldDB" id="A0A0C4YJB9"/>
<protein>
    <recommendedName>
        <fullName evidence="1">ABM domain-containing protein</fullName>
    </recommendedName>
</protein>
<keyword evidence="3" id="KW-1185">Reference proteome</keyword>
<dbReference type="Pfam" id="PF03992">
    <property type="entry name" value="ABM"/>
    <property type="match status" value="1"/>
</dbReference>
<dbReference type="EMBL" id="CP010537">
    <property type="protein sequence ID" value="AJG21989.1"/>
    <property type="molecule type" value="Genomic_DNA"/>
</dbReference>
<dbReference type="KEGG" id="cbw:RR42_s0393"/>
<evidence type="ECO:0000313" key="2">
    <source>
        <dbReference type="EMBL" id="AJG21989.1"/>
    </source>
</evidence>
<evidence type="ECO:0000313" key="3">
    <source>
        <dbReference type="Proteomes" id="UP000031843"/>
    </source>
</evidence>
<evidence type="ECO:0000259" key="1">
    <source>
        <dbReference type="PROSITE" id="PS51725"/>
    </source>
</evidence>
<reference evidence="2 3" key="1">
    <citation type="journal article" date="2015" name="Genome Announc.">
        <title>Complete Genome Sequence of Cupriavidus basilensis 4G11, Isolated from the Oak Ridge Field Research Center Site.</title>
        <authorList>
            <person name="Ray J."/>
            <person name="Waters R.J."/>
            <person name="Skerker J.M."/>
            <person name="Kuehl J.V."/>
            <person name="Price M.N."/>
            <person name="Huang J."/>
            <person name="Chakraborty R."/>
            <person name="Arkin A.P."/>
            <person name="Deutschbauer A."/>
        </authorList>
    </citation>
    <scope>NUCLEOTIDE SEQUENCE [LARGE SCALE GENOMIC DNA]</scope>
    <source>
        <strain evidence="2">4G11</strain>
    </source>
</reference>
<organism evidence="2 3">
    <name type="scientific">Cupriavidus basilensis</name>
    <dbReference type="NCBI Taxonomy" id="68895"/>
    <lineage>
        <taxon>Bacteria</taxon>
        <taxon>Pseudomonadati</taxon>
        <taxon>Pseudomonadota</taxon>
        <taxon>Betaproteobacteria</taxon>
        <taxon>Burkholderiales</taxon>
        <taxon>Burkholderiaceae</taxon>
        <taxon>Cupriavidus</taxon>
    </lineage>
</organism>
<accession>A0A0C4YJB9</accession>
<name>A0A0C4YJB9_9BURK</name>
<dbReference type="InterPro" id="IPR007138">
    <property type="entry name" value="ABM_dom"/>
</dbReference>
<dbReference type="RefSeq" id="WP_043353218.1">
    <property type="nucleotide sequence ID" value="NZ_CP010537.1"/>
</dbReference>
<dbReference type="InterPro" id="IPR011008">
    <property type="entry name" value="Dimeric_a/b-barrel"/>
</dbReference>
<dbReference type="Gene3D" id="3.30.70.100">
    <property type="match status" value="1"/>
</dbReference>
<dbReference type="Proteomes" id="UP000031843">
    <property type="component" value="Chromosome secondary"/>
</dbReference>
<dbReference type="OrthoDB" id="678044at2"/>
<dbReference type="SUPFAM" id="SSF54909">
    <property type="entry name" value="Dimeric alpha+beta barrel"/>
    <property type="match status" value="1"/>
</dbReference>
<gene>
    <name evidence="2" type="ORF">RR42_s0393</name>
</gene>
<proteinExistence type="predicted"/>
<sequence>MSESIAFIVHLPGKPEHRDELESSLLQVLEQMAKEPDFVNTYLHRSVEDPDTLVLYETWACSPAYFQTHHLSRPYRQAYEQALPTLLKRERTLEFLKPLRAFEKPAA</sequence>